<name>A0ABQ3D4U9_9RHOB</name>
<gene>
    <name evidence="1" type="ORF">GCM10008927_20630</name>
</gene>
<evidence type="ECO:0000313" key="2">
    <source>
        <dbReference type="Proteomes" id="UP000634455"/>
    </source>
</evidence>
<dbReference type="EMBL" id="BMZF01000005">
    <property type="protein sequence ID" value="GHA54705.1"/>
    <property type="molecule type" value="Genomic_DNA"/>
</dbReference>
<keyword evidence="2" id="KW-1185">Reference proteome</keyword>
<dbReference type="Proteomes" id="UP000634455">
    <property type="component" value="Unassembled WGS sequence"/>
</dbReference>
<accession>A0ABQ3D4U9</accession>
<proteinExistence type="predicted"/>
<comment type="caution">
    <text evidence="1">The sequence shown here is derived from an EMBL/GenBank/DDBJ whole genome shotgun (WGS) entry which is preliminary data.</text>
</comment>
<organism evidence="1 2">
    <name type="scientific">Paramylibacter ulvae</name>
    <dbReference type="NCBI Taxonomy" id="1651968"/>
    <lineage>
        <taxon>Bacteria</taxon>
        <taxon>Pseudomonadati</taxon>
        <taxon>Pseudomonadota</taxon>
        <taxon>Alphaproteobacteria</taxon>
        <taxon>Rhodobacterales</taxon>
        <taxon>Paracoccaceae</taxon>
        <taxon>Paramylibacter</taxon>
    </lineage>
</organism>
<reference evidence="2" key="1">
    <citation type="journal article" date="2019" name="Int. J. Syst. Evol. Microbiol.">
        <title>The Global Catalogue of Microorganisms (GCM) 10K type strain sequencing project: providing services to taxonomists for standard genome sequencing and annotation.</title>
        <authorList>
            <consortium name="The Broad Institute Genomics Platform"/>
            <consortium name="The Broad Institute Genome Sequencing Center for Infectious Disease"/>
            <person name="Wu L."/>
            <person name="Ma J."/>
        </authorList>
    </citation>
    <scope>NUCLEOTIDE SEQUENCE [LARGE SCALE GENOMIC DNA]</scope>
    <source>
        <strain evidence="2">KCTC 32465</strain>
    </source>
</reference>
<evidence type="ECO:0000313" key="1">
    <source>
        <dbReference type="EMBL" id="GHA54705.1"/>
    </source>
</evidence>
<protein>
    <submittedName>
        <fullName evidence="1">Uncharacterized protein</fullName>
    </submittedName>
</protein>
<sequence length="54" mass="5869">MSFSPLITSDMADCKSCVIIGRSCADLADLLCKLGFNLRGDIYNPTQPEGFVKL</sequence>